<organism evidence="2 3">
    <name type="scientific">Cercophora samala</name>
    <dbReference type="NCBI Taxonomy" id="330535"/>
    <lineage>
        <taxon>Eukaryota</taxon>
        <taxon>Fungi</taxon>
        <taxon>Dikarya</taxon>
        <taxon>Ascomycota</taxon>
        <taxon>Pezizomycotina</taxon>
        <taxon>Sordariomycetes</taxon>
        <taxon>Sordariomycetidae</taxon>
        <taxon>Sordariales</taxon>
        <taxon>Lasiosphaeriaceae</taxon>
        <taxon>Cercophora</taxon>
    </lineage>
</organism>
<dbReference type="EMBL" id="JAULSY010000058">
    <property type="protein sequence ID" value="KAK0668317.1"/>
    <property type="molecule type" value="Genomic_DNA"/>
</dbReference>
<name>A0AA39ZCC1_9PEZI</name>
<dbReference type="PANTHER" id="PTHR33875:SF2">
    <property type="entry name" value="ACR183CP"/>
    <property type="match status" value="1"/>
</dbReference>
<evidence type="ECO:0000313" key="2">
    <source>
        <dbReference type="EMBL" id="KAK0668317.1"/>
    </source>
</evidence>
<proteinExistence type="predicted"/>
<comment type="caution">
    <text evidence="2">The sequence shown here is derived from an EMBL/GenBank/DDBJ whole genome shotgun (WGS) entry which is preliminary data.</text>
</comment>
<evidence type="ECO:0000259" key="1">
    <source>
        <dbReference type="Pfam" id="PF13462"/>
    </source>
</evidence>
<dbReference type="InterPro" id="IPR036249">
    <property type="entry name" value="Thioredoxin-like_sf"/>
</dbReference>
<feature type="domain" description="Thioredoxin-like fold" evidence="1">
    <location>
        <begin position="28"/>
        <end position="218"/>
    </location>
</feature>
<reference evidence="2" key="1">
    <citation type="submission" date="2023-06" db="EMBL/GenBank/DDBJ databases">
        <title>Genome-scale phylogeny and comparative genomics of the fungal order Sordariales.</title>
        <authorList>
            <consortium name="Lawrence Berkeley National Laboratory"/>
            <person name="Hensen N."/>
            <person name="Bonometti L."/>
            <person name="Westerberg I."/>
            <person name="Brannstrom I.O."/>
            <person name="Guillou S."/>
            <person name="Cros-Aarteil S."/>
            <person name="Calhoun S."/>
            <person name="Haridas S."/>
            <person name="Kuo A."/>
            <person name="Mondo S."/>
            <person name="Pangilinan J."/>
            <person name="Riley R."/>
            <person name="Labutti K."/>
            <person name="Andreopoulos B."/>
            <person name="Lipzen A."/>
            <person name="Chen C."/>
            <person name="Yanf M."/>
            <person name="Daum C."/>
            <person name="Ng V."/>
            <person name="Clum A."/>
            <person name="Steindorff A."/>
            <person name="Ohm R."/>
            <person name="Martin F."/>
            <person name="Silar P."/>
            <person name="Natvig D."/>
            <person name="Lalanne C."/>
            <person name="Gautier V."/>
            <person name="Ament-Velasquez S.L."/>
            <person name="Kruys A."/>
            <person name="Hutchinson M.I."/>
            <person name="Powell A.J."/>
            <person name="Barry K."/>
            <person name="Miller A.N."/>
            <person name="Grigoriev I.V."/>
            <person name="Debuchy R."/>
            <person name="Gladieux P."/>
            <person name="Thoren M.H."/>
            <person name="Johannesson H."/>
        </authorList>
    </citation>
    <scope>NUCLEOTIDE SEQUENCE</scope>
    <source>
        <strain evidence="2">CBS 307.81</strain>
    </source>
</reference>
<sequence>MALPPKFKAHRLTFDDPSSLSTSALEPKHTIELFLDYVCPFSAKLFNQLYNNVIPKIITPNPSLSSKVQFIIRQQIQPWHPSSTLVHEAALAVLTLTNSSPAKFYQFSSALFSQQKSYFDISLVNEPRNETYRRLAKLASDSVGLDQDQVYNLLAIPSQPGEDGALNAGNAVTNDVKLITKINRLLGVHVTPTVIFNGVVANGISSGWTEEQWKEWLEKNIV</sequence>
<dbReference type="PANTHER" id="PTHR33875">
    <property type="entry name" value="OS09G0542200 PROTEIN"/>
    <property type="match status" value="1"/>
</dbReference>
<dbReference type="SUPFAM" id="SSF52833">
    <property type="entry name" value="Thioredoxin-like"/>
    <property type="match status" value="1"/>
</dbReference>
<dbReference type="InterPro" id="IPR012336">
    <property type="entry name" value="Thioredoxin-like_fold"/>
</dbReference>
<dbReference type="Proteomes" id="UP001174997">
    <property type="component" value="Unassembled WGS sequence"/>
</dbReference>
<dbReference type="Gene3D" id="3.40.30.10">
    <property type="entry name" value="Glutaredoxin"/>
    <property type="match status" value="1"/>
</dbReference>
<keyword evidence="3" id="KW-1185">Reference proteome</keyword>
<evidence type="ECO:0000313" key="3">
    <source>
        <dbReference type="Proteomes" id="UP001174997"/>
    </source>
</evidence>
<dbReference type="AlphaFoldDB" id="A0AA39ZCC1"/>
<gene>
    <name evidence="2" type="ORF">QBC41DRAFT_322104</name>
</gene>
<dbReference type="Pfam" id="PF13462">
    <property type="entry name" value="Thioredoxin_4"/>
    <property type="match status" value="1"/>
</dbReference>
<accession>A0AA39ZCC1</accession>
<protein>
    <recommendedName>
        <fullName evidence="1">Thioredoxin-like fold domain-containing protein</fullName>
    </recommendedName>
</protein>